<keyword evidence="2" id="KW-0813">Transport</keyword>
<dbReference type="InterPro" id="IPR017871">
    <property type="entry name" value="ABC_transporter-like_CS"/>
</dbReference>
<dbReference type="RefSeq" id="WP_028078164.1">
    <property type="nucleotide sequence ID" value="NZ_AP028934.1"/>
</dbReference>
<dbReference type="InterPro" id="IPR027417">
    <property type="entry name" value="P-loop_NTPase"/>
</dbReference>
<dbReference type="PANTHER" id="PTHR42734">
    <property type="entry name" value="METAL TRANSPORT SYSTEM ATP-BINDING PROTEIN TM_0124-RELATED"/>
    <property type="match status" value="1"/>
</dbReference>
<dbReference type="Gene3D" id="3.40.50.300">
    <property type="entry name" value="P-loop containing nucleotide triphosphate hydrolases"/>
    <property type="match status" value="1"/>
</dbReference>
<evidence type="ECO:0000259" key="5">
    <source>
        <dbReference type="PROSITE" id="PS50893"/>
    </source>
</evidence>
<dbReference type="InterPro" id="IPR003439">
    <property type="entry name" value="ABC_transporter-like_ATP-bd"/>
</dbReference>
<dbReference type="InterPro" id="IPR003593">
    <property type="entry name" value="AAA+_ATPase"/>
</dbReference>
<dbReference type="PROSITE" id="PS00211">
    <property type="entry name" value="ABC_TRANSPORTER_1"/>
    <property type="match status" value="1"/>
</dbReference>
<dbReference type="Pfam" id="PF00005">
    <property type="entry name" value="ABC_tran"/>
    <property type="match status" value="1"/>
</dbReference>
<dbReference type="GeneID" id="89621020"/>
<evidence type="ECO:0000313" key="7">
    <source>
        <dbReference type="Proteomes" id="UP000284731"/>
    </source>
</evidence>
<dbReference type="AlphaFoldDB" id="A0A412PID6"/>
<accession>A0A412PID6</accession>
<proteinExistence type="inferred from homology"/>
<gene>
    <name evidence="6" type="ORF">DWX20_02365</name>
</gene>
<feature type="domain" description="ABC transporter" evidence="5">
    <location>
        <begin position="4"/>
        <end position="236"/>
    </location>
</feature>
<organism evidence="6 7">
    <name type="scientific">Solobacterium moorei</name>
    <dbReference type="NCBI Taxonomy" id="102148"/>
    <lineage>
        <taxon>Bacteria</taxon>
        <taxon>Bacillati</taxon>
        <taxon>Bacillota</taxon>
        <taxon>Erysipelotrichia</taxon>
        <taxon>Erysipelotrichales</taxon>
        <taxon>Erysipelotrichaceae</taxon>
        <taxon>Solobacterium</taxon>
    </lineage>
</organism>
<dbReference type="PANTHER" id="PTHR42734:SF5">
    <property type="entry name" value="IRON TRANSPORT SYSTEM ATP-BINDING PROTEIN HI_0361-RELATED"/>
    <property type="match status" value="1"/>
</dbReference>
<evidence type="ECO:0000256" key="1">
    <source>
        <dbReference type="ARBA" id="ARBA00005417"/>
    </source>
</evidence>
<name>A0A412PID6_9FIRM</name>
<dbReference type="InterPro" id="IPR050153">
    <property type="entry name" value="Metal_Ion_Import_ABC"/>
</dbReference>
<evidence type="ECO:0000313" key="6">
    <source>
        <dbReference type="EMBL" id="RGT57914.1"/>
    </source>
</evidence>
<dbReference type="GO" id="GO:0016887">
    <property type="term" value="F:ATP hydrolysis activity"/>
    <property type="evidence" value="ECO:0007669"/>
    <property type="project" value="InterPro"/>
</dbReference>
<dbReference type="Proteomes" id="UP000284731">
    <property type="component" value="Unassembled WGS sequence"/>
</dbReference>
<dbReference type="SUPFAM" id="SSF52540">
    <property type="entry name" value="P-loop containing nucleoside triphosphate hydrolases"/>
    <property type="match status" value="1"/>
</dbReference>
<dbReference type="FunFam" id="3.40.50.300:FF:000134">
    <property type="entry name" value="Iron-enterobactin ABC transporter ATP-binding protein"/>
    <property type="match status" value="1"/>
</dbReference>
<evidence type="ECO:0000256" key="4">
    <source>
        <dbReference type="ARBA" id="ARBA00022840"/>
    </source>
</evidence>
<dbReference type="SMART" id="SM00382">
    <property type="entry name" value="AAA"/>
    <property type="match status" value="1"/>
</dbReference>
<comment type="similarity">
    <text evidence="1">Belongs to the ABC transporter superfamily.</text>
</comment>
<dbReference type="PROSITE" id="PS50893">
    <property type="entry name" value="ABC_TRANSPORTER_2"/>
    <property type="match status" value="1"/>
</dbReference>
<reference evidence="6 7" key="1">
    <citation type="submission" date="2018-08" db="EMBL/GenBank/DDBJ databases">
        <title>A genome reference for cultivated species of the human gut microbiota.</title>
        <authorList>
            <person name="Zou Y."/>
            <person name="Xue W."/>
            <person name="Luo G."/>
        </authorList>
    </citation>
    <scope>NUCLEOTIDE SEQUENCE [LARGE SCALE GENOMIC DNA]</scope>
    <source>
        <strain evidence="6 7">AF18-46</strain>
    </source>
</reference>
<dbReference type="CDD" id="cd03235">
    <property type="entry name" value="ABC_Metallic_Cations"/>
    <property type="match status" value="1"/>
</dbReference>
<protein>
    <submittedName>
        <fullName evidence="6">Metal ABC transporter ATP-binding protein</fullName>
    </submittedName>
</protein>
<evidence type="ECO:0000256" key="2">
    <source>
        <dbReference type="ARBA" id="ARBA00022448"/>
    </source>
</evidence>
<dbReference type="EMBL" id="QRWX01000001">
    <property type="protein sequence ID" value="RGT57914.1"/>
    <property type="molecule type" value="Genomic_DNA"/>
</dbReference>
<keyword evidence="3" id="KW-0547">Nucleotide-binding</keyword>
<dbReference type="GO" id="GO:0005524">
    <property type="term" value="F:ATP binding"/>
    <property type="evidence" value="ECO:0007669"/>
    <property type="project" value="UniProtKB-KW"/>
</dbReference>
<keyword evidence="4 6" id="KW-0067">ATP-binding</keyword>
<sequence>MSYIHVEDLTVSYGESPVLWDVDVDIERNAITAIVGPNGAGKSTLLKCILGFIKSISGVITIDGKSLADVRKQIAYIPQVSAVNWNFPIRVKDVVLMGRYASLGWLKWPRKKDKELAHQALCEMGIEEFENRQISQLSGGQKQRVFIARALCHDADLIVMDEPLAGVDQTSEQIIMDKIKELQKAGKTIVCVHHDLHTLKEYFDHVVFINKYVIANGKIDDVLTEENIRKTYQNGKYNTDTILL</sequence>
<comment type="caution">
    <text evidence="6">The sequence shown here is derived from an EMBL/GenBank/DDBJ whole genome shotgun (WGS) entry which is preliminary data.</text>
</comment>
<evidence type="ECO:0000256" key="3">
    <source>
        <dbReference type="ARBA" id="ARBA00022741"/>
    </source>
</evidence>